<gene>
    <name evidence="1" type="ORF">DPEC_G00288400</name>
</gene>
<accession>A0ACC2FKM8</accession>
<dbReference type="Proteomes" id="UP001157502">
    <property type="component" value="Chromosome 26"/>
</dbReference>
<evidence type="ECO:0000313" key="2">
    <source>
        <dbReference type="Proteomes" id="UP001157502"/>
    </source>
</evidence>
<protein>
    <submittedName>
        <fullName evidence="1">Uncharacterized protein</fullName>
    </submittedName>
</protein>
<sequence length="215" mass="23995">MSMSWLCLSCCLMLVSWCPLGAKFQSGEPMQEDWELGSGSFNVQHLLQIFPADSPFVTESPGKAVNCSQRFWLPSASSVCRDDLASPEEFEHSRLLVLQNRAALQTVFEIREVVAEGGISAPFNQQALENVEAVRADYLNVTETTETMTNVFLTLAEKRKGGESWAFSSIKEHVAKTKDSIDGGDHVAARLEKQYSSLEYSLQVMQLRLQKLMAH</sequence>
<proteinExistence type="predicted"/>
<evidence type="ECO:0000313" key="1">
    <source>
        <dbReference type="EMBL" id="KAJ7991876.1"/>
    </source>
</evidence>
<keyword evidence="2" id="KW-1185">Reference proteome</keyword>
<reference evidence="1" key="1">
    <citation type="submission" date="2021-05" db="EMBL/GenBank/DDBJ databases">
        <authorList>
            <person name="Pan Q."/>
            <person name="Jouanno E."/>
            <person name="Zahm M."/>
            <person name="Klopp C."/>
            <person name="Cabau C."/>
            <person name="Louis A."/>
            <person name="Berthelot C."/>
            <person name="Parey E."/>
            <person name="Roest Crollius H."/>
            <person name="Montfort J."/>
            <person name="Robinson-Rechavi M."/>
            <person name="Bouchez O."/>
            <person name="Lampietro C."/>
            <person name="Lopez Roques C."/>
            <person name="Donnadieu C."/>
            <person name="Postlethwait J."/>
            <person name="Bobe J."/>
            <person name="Dillon D."/>
            <person name="Chandos A."/>
            <person name="von Hippel F."/>
            <person name="Guiguen Y."/>
        </authorList>
    </citation>
    <scope>NUCLEOTIDE SEQUENCE</scope>
    <source>
        <strain evidence="1">YG-Jan2019</strain>
    </source>
</reference>
<comment type="caution">
    <text evidence="1">The sequence shown here is derived from an EMBL/GenBank/DDBJ whole genome shotgun (WGS) entry which is preliminary data.</text>
</comment>
<dbReference type="EMBL" id="CM055753">
    <property type="protein sequence ID" value="KAJ7991876.1"/>
    <property type="molecule type" value="Genomic_DNA"/>
</dbReference>
<name>A0ACC2FKM8_DALPE</name>
<organism evidence="1 2">
    <name type="scientific">Dallia pectoralis</name>
    <name type="common">Alaska blackfish</name>
    <dbReference type="NCBI Taxonomy" id="75939"/>
    <lineage>
        <taxon>Eukaryota</taxon>
        <taxon>Metazoa</taxon>
        <taxon>Chordata</taxon>
        <taxon>Craniata</taxon>
        <taxon>Vertebrata</taxon>
        <taxon>Euteleostomi</taxon>
        <taxon>Actinopterygii</taxon>
        <taxon>Neopterygii</taxon>
        <taxon>Teleostei</taxon>
        <taxon>Protacanthopterygii</taxon>
        <taxon>Esociformes</taxon>
        <taxon>Umbridae</taxon>
        <taxon>Dallia</taxon>
    </lineage>
</organism>